<dbReference type="PANTHER" id="PTHR47691">
    <property type="entry name" value="REGULATOR-RELATED"/>
    <property type="match status" value="1"/>
</dbReference>
<dbReference type="InterPro" id="IPR008271">
    <property type="entry name" value="Ser/Thr_kinase_AS"/>
</dbReference>
<dbReference type="PROSITE" id="PS50011">
    <property type="entry name" value="PROTEIN_KINASE_DOM"/>
    <property type="match status" value="1"/>
</dbReference>
<dbReference type="AlphaFoldDB" id="A0A6J4H5N4"/>
<dbReference type="PRINTS" id="PR00364">
    <property type="entry name" value="DISEASERSIST"/>
</dbReference>
<dbReference type="InterPro" id="IPR011009">
    <property type="entry name" value="Kinase-like_dom_sf"/>
</dbReference>
<dbReference type="SMART" id="SM00220">
    <property type="entry name" value="S_TKc"/>
    <property type="match status" value="1"/>
</dbReference>
<evidence type="ECO:0000259" key="1">
    <source>
        <dbReference type="PROSITE" id="PS50011"/>
    </source>
</evidence>
<dbReference type="PANTHER" id="PTHR47691:SF3">
    <property type="entry name" value="HTH-TYPE TRANSCRIPTIONAL REGULATOR RV0890C-RELATED"/>
    <property type="match status" value="1"/>
</dbReference>
<dbReference type="EMBL" id="CADCTB010000021">
    <property type="protein sequence ID" value="CAA9214959.1"/>
    <property type="molecule type" value="Genomic_DNA"/>
</dbReference>
<dbReference type="InterPro" id="IPR027417">
    <property type="entry name" value="P-loop_NTPase"/>
</dbReference>
<organism evidence="2">
    <name type="scientific">uncultured Acidimicrobiales bacterium</name>
    <dbReference type="NCBI Taxonomy" id="310071"/>
    <lineage>
        <taxon>Bacteria</taxon>
        <taxon>Bacillati</taxon>
        <taxon>Actinomycetota</taxon>
        <taxon>Acidimicrobiia</taxon>
        <taxon>Acidimicrobiales</taxon>
        <taxon>environmental samples</taxon>
    </lineage>
</organism>
<dbReference type="GO" id="GO:0005524">
    <property type="term" value="F:ATP binding"/>
    <property type="evidence" value="ECO:0007669"/>
    <property type="project" value="InterPro"/>
</dbReference>
<dbReference type="SUPFAM" id="SSF52540">
    <property type="entry name" value="P-loop containing nucleoside triphosphate hydrolases"/>
    <property type="match status" value="1"/>
</dbReference>
<dbReference type="Gene3D" id="3.40.50.300">
    <property type="entry name" value="P-loop containing nucleotide triphosphate hydrolases"/>
    <property type="match status" value="1"/>
</dbReference>
<sequence length="673" mass="71771">MAELIRGRYEPLEIVGAGGQSTVLRALDHHRSQLVGLKVRPRGSAEDEGSLLREAQILQGLEPHPLLCRVRENFFAGDRYVLVMDWIEGTTLADLLAATGGAGLPLADVTHYLGQVAEAVDHLHRHRPPVVHGDIKPANLIVSPDGKVVLVDFGISHRALAGEPSDAPAAGTAGYAAPEVAMGHPPTPASDVFSLAATTFALLTGRPPRPGDRPVWTGIDDERARLVEFALRRGLSVDPARRPATARSLVEALQGQLRIPDNLPPGATPFLGRRRELAEVKALLGTARLVTLTGADGIGKSRLAFQVIGDQLSEFPDGGFVVDVAACTEPAFLSPMVLLAVEIVEGNTGAAPPDPATVLISRLERRNVVLLLDGCDAVLPACAGLATSVLAACPHVRILATSRRPLGTACETVYEVPALSAPDPFRLPELDRLGEYDAVRLLVDRARDACPGFDVRVADAPAVAQLCRRFDGIPLALELVAARTCSTPLGALSAELAERFPLLAGGRRSVADQESTLGAVIEWAYQGVPEPDRDLFDRLSVFAGGFDARAAALIVGVPDVDVRLAGLVRPSLIGTAGSRFTLHDTLRRYGARRLAESGDEVAVRARHLEWALRLTDDLAEIEHANLLAALAWAVSQRRTGAVDHLVAVLARLYDRRAHVDGSRRWLRAGCTAG</sequence>
<dbReference type="InterPro" id="IPR000719">
    <property type="entry name" value="Prot_kinase_dom"/>
</dbReference>
<dbReference type="Gene3D" id="1.10.510.10">
    <property type="entry name" value="Transferase(Phosphotransferase) domain 1"/>
    <property type="match status" value="1"/>
</dbReference>
<dbReference type="SUPFAM" id="SSF56112">
    <property type="entry name" value="Protein kinase-like (PK-like)"/>
    <property type="match status" value="1"/>
</dbReference>
<dbReference type="CDD" id="cd14014">
    <property type="entry name" value="STKc_PknB_like"/>
    <property type="match status" value="1"/>
</dbReference>
<name>A0A6J4H5N4_9ACTN</name>
<protein>
    <recommendedName>
        <fullName evidence="1">Protein kinase domain-containing protein</fullName>
    </recommendedName>
</protein>
<proteinExistence type="predicted"/>
<dbReference type="PROSITE" id="PS00108">
    <property type="entry name" value="PROTEIN_KINASE_ST"/>
    <property type="match status" value="1"/>
</dbReference>
<dbReference type="Pfam" id="PF00069">
    <property type="entry name" value="Pkinase"/>
    <property type="match status" value="1"/>
</dbReference>
<evidence type="ECO:0000313" key="2">
    <source>
        <dbReference type="EMBL" id="CAA9214959.1"/>
    </source>
</evidence>
<reference evidence="2" key="1">
    <citation type="submission" date="2020-02" db="EMBL/GenBank/DDBJ databases">
        <authorList>
            <person name="Meier V. D."/>
        </authorList>
    </citation>
    <scope>NUCLEOTIDE SEQUENCE</scope>
    <source>
        <strain evidence="2">AVDCRST_MAG10</strain>
    </source>
</reference>
<gene>
    <name evidence="2" type="ORF">AVDCRST_MAG10-337</name>
</gene>
<feature type="domain" description="Protein kinase" evidence="1">
    <location>
        <begin position="9"/>
        <end position="271"/>
    </location>
</feature>
<dbReference type="GO" id="GO:0004672">
    <property type="term" value="F:protein kinase activity"/>
    <property type="evidence" value="ECO:0007669"/>
    <property type="project" value="InterPro"/>
</dbReference>
<accession>A0A6J4H5N4</accession>